<dbReference type="GO" id="GO:0005085">
    <property type="term" value="F:guanyl-nucleotide exchange factor activity"/>
    <property type="evidence" value="ECO:0007669"/>
    <property type="project" value="TreeGrafter"/>
</dbReference>
<evidence type="ECO:0000256" key="9">
    <source>
        <dbReference type="RuleBase" id="RU003814"/>
    </source>
</evidence>
<evidence type="ECO:0000256" key="2">
    <source>
        <dbReference type="ARBA" id="ARBA00007251"/>
    </source>
</evidence>
<dbReference type="InterPro" id="IPR051855">
    <property type="entry name" value="eIF2B_beta_subunit"/>
</dbReference>
<protein>
    <recommendedName>
        <fullName evidence="6">Translation initiation factor eIF2B subunit beta</fullName>
    </recommendedName>
    <alternativeName>
        <fullName evidence="7">eIF2B GDP-GTP exchange factor subunit beta</fullName>
    </alternativeName>
</protein>
<dbReference type="GeneID" id="59339064"/>
<comment type="subcellular location">
    <subcellularLocation>
        <location evidence="1">Cytoplasm</location>
        <location evidence="1">Cytosol</location>
    </subcellularLocation>
</comment>
<dbReference type="GO" id="GO:0005829">
    <property type="term" value="C:cytosol"/>
    <property type="evidence" value="ECO:0007669"/>
    <property type="project" value="UniProtKB-SubCell"/>
</dbReference>
<evidence type="ECO:0000256" key="4">
    <source>
        <dbReference type="ARBA" id="ARBA00022540"/>
    </source>
</evidence>
<comment type="similarity">
    <text evidence="2 9">Belongs to the eIF-2B alpha/beta/delta subunits family.</text>
</comment>
<accession>A0A8H6CI98</accession>
<dbReference type="AlphaFoldDB" id="A0A8H6CI98"/>
<evidence type="ECO:0000313" key="11">
    <source>
        <dbReference type="EMBL" id="KAF6224100.1"/>
    </source>
</evidence>
<keyword evidence="5" id="KW-0648">Protein biosynthesis</keyword>
<dbReference type="SUPFAM" id="SSF100950">
    <property type="entry name" value="NagB/RpiA/CoA transferase-like"/>
    <property type="match status" value="1"/>
</dbReference>
<keyword evidence="3" id="KW-0963">Cytoplasm</keyword>
<dbReference type="InterPro" id="IPR042529">
    <property type="entry name" value="IF_2B-like_C"/>
</dbReference>
<dbReference type="GO" id="GO:0005851">
    <property type="term" value="C:eukaryotic translation initiation factor 2B complex"/>
    <property type="evidence" value="ECO:0007669"/>
    <property type="project" value="TreeGrafter"/>
</dbReference>
<dbReference type="Gene3D" id="3.40.50.10470">
    <property type="entry name" value="Translation initiation factor eif-2b, domain 2"/>
    <property type="match status" value="1"/>
</dbReference>
<evidence type="ECO:0000256" key="8">
    <source>
        <dbReference type="ARBA" id="ARBA00046432"/>
    </source>
</evidence>
<dbReference type="PANTHER" id="PTHR45859">
    <property type="entry name" value="TRANSLATION INITIATION FACTOR EIF-2B SUBUNIT BETA"/>
    <property type="match status" value="1"/>
</dbReference>
<keyword evidence="12" id="KW-1185">Reference proteome</keyword>
<dbReference type="InterPro" id="IPR000649">
    <property type="entry name" value="IF-2B-related"/>
</dbReference>
<reference evidence="11 12" key="1">
    <citation type="journal article" date="2020" name="Genomics">
        <title>Complete, high-quality genomes from long-read metagenomic sequencing of two wolf lichen thalli reveals enigmatic genome architecture.</title>
        <authorList>
            <person name="McKenzie S.K."/>
            <person name="Walston R.F."/>
            <person name="Allen J.L."/>
        </authorList>
    </citation>
    <scope>NUCLEOTIDE SEQUENCE [LARGE SCALE GENOMIC DNA]</scope>
    <source>
        <strain evidence="11">WasteWater1</strain>
    </source>
</reference>
<evidence type="ECO:0000256" key="10">
    <source>
        <dbReference type="SAM" id="MobiDB-lite"/>
    </source>
</evidence>
<evidence type="ECO:0000256" key="3">
    <source>
        <dbReference type="ARBA" id="ARBA00022490"/>
    </source>
</evidence>
<comment type="subunit">
    <text evidence="8">Component of the translation initiation factor 2B (eIF2B) complex which is a heterodecamer of two sets of five different subunits: alpha, beta, gamma, delta and epsilon. Subunits alpha, beta and delta comprise a regulatory subcomplex and subunits epsilon and gamma comprise a catalytic subcomplex. Within the complex, the hexameric regulatory complex resides at the center, with the two heterodimeric catalytic subcomplexes bound on opposite sides.</text>
</comment>
<feature type="region of interest" description="Disordered" evidence="10">
    <location>
        <begin position="107"/>
        <end position="141"/>
    </location>
</feature>
<dbReference type="Proteomes" id="UP000593566">
    <property type="component" value="Unassembled WGS sequence"/>
</dbReference>
<dbReference type="GO" id="GO:0003743">
    <property type="term" value="F:translation initiation factor activity"/>
    <property type="evidence" value="ECO:0007669"/>
    <property type="project" value="UniProtKB-KW"/>
</dbReference>
<dbReference type="EMBL" id="JACCJB010000009">
    <property type="protein sequence ID" value="KAF6224100.1"/>
    <property type="molecule type" value="Genomic_DNA"/>
</dbReference>
<evidence type="ECO:0000256" key="5">
    <source>
        <dbReference type="ARBA" id="ARBA00022917"/>
    </source>
</evidence>
<comment type="caution">
    <text evidence="11">The sequence shown here is derived from an EMBL/GenBank/DDBJ whole genome shotgun (WGS) entry which is preliminary data.</text>
</comment>
<gene>
    <name evidence="11" type="ORF">HO133_010674</name>
</gene>
<sequence length="487" mass="52559">MPSSAGVLTPALTTFSRSVRNRGTPIESSIENLISLLKRRQIRDSKPCAMATAYLLRRVVETFKIADVSGLIERVQQVGERLLAAQPRELAIGNIVRRVLGVIREEAEEDRDGETSGYSDADTDSRPHSAGENGSRLPEAPGAVSRALLSSPLRRGASDQPSLEPHEDGAFQRLPVLTAHASYASTNTGPVVTSMFSLLSHPRSNVALPTATPGSQSAESHPPLSNTALANLTAAKDLRAEIVEGIQEILEELNQADDQIAGYCLEHIHSNEVILTHTSSITVQKFLLKAAAKRKFTVIHAETFPNHHESTHATVIGKAKGESDDELRPESFQKSLTAAGITVILIPDSAVFALMSRVNKVILDTHIVLANGGLVAAAGAKVVAKAASMHRTPVIVLSGVYKLSPVYPFDIDSLMENGDPAGVIGYGDGDMVNKVEFENPLFDHIPPELVDLYITNLGGHAPTYLYRIIADHYRAEDTELDKLNAYQ</sequence>
<evidence type="ECO:0000256" key="1">
    <source>
        <dbReference type="ARBA" id="ARBA00004514"/>
    </source>
</evidence>
<proteinExistence type="inferred from homology"/>
<evidence type="ECO:0000313" key="12">
    <source>
        <dbReference type="Proteomes" id="UP000593566"/>
    </source>
</evidence>
<dbReference type="PANTHER" id="PTHR45859:SF1">
    <property type="entry name" value="TRANSLATION INITIATION FACTOR EIF-2B SUBUNIT BETA"/>
    <property type="match status" value="1"/>
</dbReference>
<evidence type="ECO:0000256" key="6">
    <source>
        <dbReference type="ARBA" id="ARBA00044122"/>
    </source>
</evidence>
<keyword evidence="4" id="KW-0396">Initiation factor</keyword>
<evidence type="ECO:0000256" key="7">
    <source>
        <dbReference type="ARBA" id="ARBA00044228"/>
    </source>
</evidence>
<dbReference type="FunFam" id="3.40.50.10470:FF:000008">
    <property type="entry name" value="Translation initiation factor 2B, beta subunit"/>
    <property type="match status" value="1"/>
</dbReference>
<dbReference type="RefSeq" id="XP_037153160.1">
    <property type="nucleotide sequence ID" value="XM_037301526.1"/>
</dbReference>
<name>A0A8H6CI98_9LECA</name>
<dbReference type="InterPro" id="IPR037171">
    <property type="entry name" value="NagB/RpiA_transferase-like"/>
</dbReference>
<organism evidence="11 12">
    <name type="scientific">Letharia lupina</name>
    <dbReference type="NCBI Taxonomy" id="560253"/>
    <lineage>
        <taxon>Eukaryota</taxon>
        <taxon>Fungi</taxon>
        <taxon>Dikarya</taxon>
        <taxon>Ascomycota</taxon>
        <taxon>Pezizomycotina</taxon>
        <taxon>Lecanoromycetes</taxon>
        <taxon>OSLEUM clade</taxon>
        <taxon>Lecanoromycetidae</taxon>
        <taxon>Lecanorales</taxon>
        <taxon>Lecanorineae</taxon>
        <taxon>Parmeliaceae</taxon>
        <taxon>Letharia</taxon>
    </lineage>
</organism>
<dbReference type="Pfam" id="PF01008">
    <property type="entry name" value="IF-2B"/>
    <property type="match status" value="2"/>
</dbReference>